<dbReference type="Pfam" id="PF00884">
    <property type="entry name" value="Sulfatase"/>
    <property type="match status" value="2"/>
</dbReference>
<evidence type="ECO:0000313" key="9">
    <source>
        <dbReference type="Proteomes" id="UP001183414"/>
    </source>
</evidence>
<feature type="domain" description="Sulfatase N-terminal" evidence="7">
    <location>
        <begin position="45"/>
        <end position="225"/>
    </location>
</feature>
<keyword evidence="6" id="KW-0732">Signal</keyword>
<sequence>MHATRRRFIAGSAAALGLAGTTVAVTALAGEGRAKPAARPEPRRPNVIVVLADDLGYGELGSYGQDLILTPRLDELAAEGLRFTSAYAAAPVCAPSRCSMLTGLHVGHAAVRTNPLGGPQGSLGDEDTTFAELLRDQGYRTACIGKWGFGPEEPDQPSHPNNRGFDAFYGYIGHHHAHDFHPAALWENGRRVPVPGNVAGRRGTYAPDLFRDRALEFIQDQADRQQRARRPDDGQDSGTGSGAAATERPFLLYFAPNVPHAPSRRLEQAGYASRPWTKANKGHAAQVSHLDTTVGAMVDLLRARGIADDTVILVTSDNGPHEEGRVDPTRFDAASSLRGVKRNLYEGGIRVPLLAWGPGRVAAGTETSRQTPLTDVLPTLTELAGARTPDHVDGLSLAGLVGGVRAPGDHRHLYWYRNDPFATPTSQAADGGRGLQVCEAVRRGDWKAVRFAPGRDRTVPDHRWDVELYNLRDDPGERHDVAAEHPETVARLVNLMHGSWTEPEPLRA</sequence>
<evidence type="ECO:0000256" key="5">
    <source>
        <dbReference type="SAM" id="MobiDB-lite"/>
    </source>
</evidence>
<dbReference type="RefSeq" id="WP_311674135.1">
    <property type="nucleotide sequence ID" value="NZ_JAVREQ010000014.1"/>
</dbReference>
<evidence type="ECO:0000256" key="1">
    <source>
        <dbReference type="ARBA" id="ARBA00008779"/>
    </source>
</evidence>
<evidence type="ECO:0000256" key="4">
    <source>
        <dbReference type="ARBA" id="ARBA00022837"/>
    </source>
</evidence>
<feature type="compositionally biased region" description="Basic and acidic residues" evidence="5">
    <location>
        <begin position="222"/>
        <end position="233"/>
    </location>
</feature>
<proteinExistence type="inferred from homology"/>
<dbReference type="InterPro" id="IPR000917">
    <property type="entry name" value="Sulfatase_N"/>
</dbReference>
<dbReference type="PROSITE" id="PS00523">
    <property type="entry name" value="SULFATASE_1"/>
    <property type="match status" value="1"/>
</dbReference>
<keyword evidence="9" id="KW-1185">Reference proteome</keyword>
<keyword evidence="2" id="KW-0479">Metal-binding</keyword>
<dbReference type="Gene3D" id="3.40.720.10">
    <property type="entry name" value="Alkaline Phosphatase, subunit A"/>
    <property type="match status" value="1"/>
</dbReference>
<name>A0ABU2NV21_9ACTN</name>
<feature type="region of interest" description="Disordered" evidence="5">
    <location>
        <begin position="222"/>
        <end position="242"/>
    </location>
</feature>
<comment type="similarity">
    <text evidence="1">Belongs to the sulfatase family.</text>
</comment>
<feature type="signal peptide" evidence="6">
    <location>
        <begin position="1"/>
        <end position="29"/>
    </location>
</feature>
<evidence type="ECO:0000256" key="6">
    <source>
        <dbReference type="SAM" id="SignalP"/>
    </source>
</evidence>
<dbReference type="InterPro" id="IPR050738">
    <property type="entry name" value="Sulfatase"/>
</dbReference>
<dbReference type="PROSITE" id="PS51318">
    <property type="entry name" value="TAT"/>
    <property type="match status" value="1"/>
</dbReference>
<gene>
    <name evidence="8" type="ORF">RM572_16605</name>
</gene>
<accession>A0ABU2NV21</accession>
<feature type="chain" id="PRO_5046825312" evidence="6">
    <location>
        <begin position="30"/>
        <end position="508"/>
    </location>
</feature>
<dbReference type="EMBL" id="JAVREQ010000014">
    <property type="protein sequence ID" value="MDT0380377.1"/>
    <property type="molecule type" value="Genomic_DNA"/>
</dbReference>
<comment type="caution">
    <text evidence="8">The sequence shown here is derived from an EMBL/GenBank/DDBJ whole genome shotgun (WGS) entry which is preliminary data.</text>
</comment>
<evidence type="ECO:0000256" key="2">
    <source>
        <dbReference type="ARBA" id="ARBA00022723"/>
    </source>
</evidence>
<organism evidence="8 9">
    <name type="scientific">Streptomyces hazeniae</name>
    <dbReference type="NCBI Taxonomy" id="3075538"/>
    <lineage>
        <taxon>Bacteria</taxon>
        <taxon>Bacillati</taxon>
        <taxon>Actinomycetota</taxon>
        <taxon>Actinomycetes</taxon>
        <taxon>Kitasatosporales</taxon>
        <taxon>Streptomycetaceae</taxon>
        <taxon>Streptomyces</taxon>
    </lineage>
</organism>
<feature type="domain" description="Sulfatase N-terminal" evidence="7">
    <location>
        <begin position="245"/>
        <end position="386"/>
    </location>
</feature>
<dbReference type="PANTHER" id="PTHR42693">
    <property type="entry name" value="ARYLSULFATASE FAMILY MEMBER"/>
    <property type="match status" value="1"/>
</dbReference>
<dbReference type="CDD" id="cd16145">
    <property type="entry name" value="ARS_like"/>
    <property type="match status" value="1"/>
</dbReference>
<dbReference type="SUPFAM" id="SSF53649">
    <property type="entry name" value="Alkaline phosphatase-like"/>
    <property type="match status" value="1"/>
</dbReference>
<evidence type="ECO:0000259" key="7">
    <source>
        <dbReference type="Pfam" id="PF00884"/>
    </source>
</evidence>
<dbReference type="PANTHER" id="PTHR42693:SF53">
    <property type="entry name" value="ENDO-4-O-SULFATASE"/>
    <property type="match status" value="1"/>
</dbReference>
<evidence type="ECO:0000256" key="3">
    <source>
        <dbReference type="ARBA" id="ARBA00022801"/>
    </source>
</evidence>
<dbReference type="Gene3D" id="3.30.1120.10">
    <property type="match status" value="1"/>
</dbReference>
<dbReference type="InterPro" id="IPR017850">
    <property type="entry name" value="Alkaline_phosphatase_core_sf"/>
</dbReference>
<protein>
    <submittedName>
        <fullName evidence="8">Arylsulfatase</fullName>
    </submittedName>
</protein>
<dbReference type="Proteomes" id="UP001183414">
    <property type="component" value="Unassembled WGS sequence"/>
</dbReference>
<keyword evidence="3" id="KW-0378">Hydrolase</keyword>
<keyword evidence="4" id="KW-0106">Calcium</keyword>
<evidence type="ECO:0000313" key="8">
    <source>
        <dbReference type="EMBL" id="MDT0380377.1"/>
    </source>
</evidence>
<dbReference type="InterPro" id="IPR006311">
    <property type="entry name" value="TAT_signal"/>
</dbReference>
<dbReference type="InterPro" id="IPR024607">
    <property type="entry name" value="Sulfatase_CS"/>
</dbReference>
<reference evidence="9" key="1">
    <citation type="submission" date="2023-07" db="EMBL/GenBank/DDBJ databases">
        <title>30 novel species of actinomycetes from the DSMZ collection.</title>
        <authorList>
            <person name="Nouioui I."/>
        </authorList>
    </citation>
    <scope>NUCLEOTIDE SEQUENCE [LARGE SCALE GENOMIC DNA]</scope>
    <source>
        <strain evidence="9">DSM 42041</strain>
    </source>
</reference>